<evidence type="ECO:0000256" key="4">
    <source>
        <dbReference type="ARBA" id="ARBA00022723"/>
    </source>
</evidence>
<protein>
    <recommendedName>
        <fullName evidence="11">Alanine--tRNA ligase</fullName>
        <ecNumber evidence="11">6.1.1.7</ecNumber>
    </recommendedName>
    <alternativeName>
        <fullName evidence="11">Alanyl-tRNA synthetase</fullName>
        <shortName evidence="11">AlaRS</shortName>
    </alternativeName>
</protein>
<dbReference type="InterPro" id="IPR018164">
    <property type="entry name" value="Ala-tRNA-synth_IIc_N"/>
</dbReference>
<feature type="binding site" evidence="11">
    <location>
        <position position="557"/>
    </location>
    <ligand>
        <name>Zn(2+)</name>
        <dbReference type="ChEBI" id="CHEBI:29105"/>
    </ligand>
</feature>
<feature type="binding site" evidence="11">
    <location>
        <position position="663"/>
    </location>
    <ligand>
        <name>Zn(2+)</name>
        <dbReference type="ChEBI" id="CHEBI:29105"/>
    </ligand>
</feature>
<dbReference type="InterPro" id="IPR018163">
    <property type="entry name" value="Thr/Ala-tRNA-synth_IIc_edit"/>
</dbReference>
<evidence type="ECO:0000256" key="3">
    <source>
        <dbReference type="ARBA" id="ARBA00022598"/>
    </source>
</evidence>
<keyword evidence="7 11" id="KW-0067">ATP-binding</keyword>
<dbReference type="NCBIfam" id="TIGR00344">
    <property type="entry name" value="alaS"/>
    <property type="match status" value="1"/>
</dbReference>
<dbReference type="GO" id="GO:0016874">
    <property type="term" value="F:ligase activity"/>
    <property type="evidence" value="ECO:0007669"/>
    <property type="project" value="UniProtKB-KW"/>
</dbReference>
<evidence type="ECO:0000256" key="10">
    <source>
        <dbReference type="ARBA" id="ARBA00023146"/>
    </source>
</evidence>
<dbReference type="InterPro" id="IPR012947">
    <property type="entry name" value="tRNA_SAD"/>
</dbReference>
<evidence type="ECO:0000256" key="5">
    <source>
        <dbReference type="ARBA" id="ARBA00022741"/>
    </source>
</evidence>
<keyword evidence="8 11" id="KW-0694">RNA-binding</keyword>
<dbReference type="InterPro" id="IPR018162">
    <property type="entry name" value="Ala-tRNA-ligase_IIc_anticod-bd"/>
</dbReference>
<dbReference type="InterPro" id="IPR009000">
    <property type="entry name" value="Transl_B-barrel_sf"/>
</dbReference>
<dbReference type="HAMAP" id="MF_00036_B">
    <property type="entry name" value="Ala_tRNA_synth_B"/>
    <property type="match status" value="1"/>
</dbReference>
<dbReference type="PROSITE" id="PS50860">
    <property type="entry name" value="AA_TRNA_LIGASE_II_ALA"/>
    <property type="match status" value="1"/>
</dbReference>
<comment type="function">
    <text evidence="11">Catalyzes the attachment of alanine to tRNA(Ala) in a two-step reaction: alanine is first activated by ATP to form Ala-AMP and then transferred to the acceptor end of tRNA(Ala). Also edits incorrectly charged Ser-tRNA(Ala) and Gly-tRNA(Ala) via its editing domain.</text>
</comment>
<dbReference type="Pfam" id="PF01411">
    <property type="entry name" value="tRNA-synt_2c"/>
    <property type="match status" value="1"/>
</dbReference>
<gene>
    <name evidence="11 14" type="primary">alaS</name>
    <name evidence="14" type="ORF">HCR_16400</name>
</gene>
<dbReference type="EMBL" id="AP027370">
    <property type="protein sequence ID" value="BDY13328.1"/>
    <property type="molecule type" value="Genomic_DNA"/>
</dbReference>
<dbReference type="SUPFAM" id="SSF55186">
    <property type="entry name" value="ThrRS/AlaRS common domain"/>
    <property type="match status" value="1"/>
</dbReference>
<keyword evidence="2 11" id="KW-0820">tRNA-binding</keyword>
<feature type="coiled-coil region" evidence="12">
    <location>
        <begin position="723"/>
        <end position="750"/>
    </location>
</feature>
<keyword evidence="11" id="KW-0963">Cytoplasm</keyword>
<dbReference type="Pfam" id="PF07973">
    <property type="entry name" value="tRNA_SAD"/>
    <property type="match status" value="1"/>
</dbReference>
<dbReference type="InterPro" id="IPR045864">
    <property type="entry name" value="aa-tRNA-synth_II/BPL/LPL"/>
</dbReference>
<dbReference type="InterPro" id="IPR002318">
    <property type="entry name" value="Ala-tRNA-lgiase_IIc"/>
</dbReference>
<keyword evidence="9 11" id="KW-0648">Protein biosynthesis</keyword>
<accession>A0ABN6WXG2</accession>
<feature type="binding site" evidence="11">
    <location>
        <position position="659"/>
    </location>
    <ligand>
        <name>Zn(2+)</name>
        <dbReference type="ChEBI" id="CHEBI:29105"/>
    </ligand>
</feature>
<organism evidence="14 15">
    <name type="scientific">Hydrogenimonas cancrithermarum</name>
    <dbReference type="NCBI Taxonomy" id="2993563"/>
    <lineage>
        <taxon>Bacteria</taxon>
        <taxon>Pseudomonadati</taxon>
        <taxon>Campylobacterota</taxon>
        <taxon>Epsilonproteobacteria</taxon>
        <taxon>Campylobacterales</taxon>
        <taxon>Hydrogenimonadaceae</taxon>
        <taxon>Hydrogenimonas</taxon>
    </lineage>
</organism>
<keyword evidence="6 11" id="KW-0862">Zinc</keyword>
<dbReference type="Gene3D" id="3.10.310.40">
    <property type="match status" value="1"/>
</dbReference>
<evidence type="ECO:0000313" key="15">
    <source>
        <dbReference type="Proteomes" id="UP001321445"/>
    </source>
</evidence>
<evidence type="ECO:0000256" key="11">
    <source>
        <dbReference type="HAMAP-Rule" id="MF_00036"/>
    </source>
</evidence>
<comment type="catalytic activity">
    <reaction evidence="11">
        <text>tRNA(Ala) + L-alanine + ATP = L-alanyl-tRNA(Ala) + AMP + diphosphate</text>
        <dbReference type="Rhea" id="RHEA:12540"/>
        <dbReference type="Rhea" id="RHEA-COMP:9657"/>
        <dbReference type="Rhea" id="RHEA-COMP:9923"/>
        <dbReference type="ChEBI" id="CHEBI:30616"/>
        <dbReference type="ChEBI" id="CHEBI:33019"/>
        <dbReference type="ChEBI" id="CHEBI:57972"/>
        <dbReference type="ChEBI" id="CHEBI:78442"/>
        <dbReference type="ChEBI" id="CHEBI:78497"/>
        <dbReference type="ChEBI" id="CHEBI:456215"/>
        <dbReference type="EC" id="6.1.1.7"/>
    </reaction>
</comment>
<comment type="subcellular location">
    <subcellularLocation>
        <location evidence="11">Cytoplasm</location>
    </subcellularLocation>
</comment>
<dbReference type="InterPro" id="IPR050058">
    <property type="entry name" value="Ala-tRNA_ligase"/>
</dbReference>
<keyword evidence="4 11" id="KW-0479">Metal-binding</keyword>
<comment type="similarity">
    <text evidence="1 11">Belongs to the class-II aminoacyl-tRNA synthetase family.</text>
</comment>
<evidence type="ECO:0000256" key="6">
    <source>
        <dbReference type="ARBA" id="ARBA00022833"/>
    </source>
</evidence>
<evidence type="ECO:0000256" key="1">
    <source>
        <dbReference type="ARBA" id="ARBA00008226"/>
    </source>
</evidence>
<comment type="domain">
    <text evidence="11">Consists of three domains; the N-terminal catalytic domain, the editing domain and the C-terminal C-Ala domain. The editing domain removes incorrectly charged amino acids, while the C-Ala domain, along with tRNA(Ala), serves as a bridge to cooperatively bring together the editing and aminoacylation centers thus stimulating deacylation of misacylated tRNAs.</text>
</comment>
<dbReference type="RefSeq" id="WP_286336284.1">
    <property type="nucleotide sequence ID" value="NZ_AP027370.1"/>
</dbReference>
<reference evidence="14 15" key="1">
    <citation type="submission" date="2023-03" db="EMBL/GenBank/DDBJ databases">
        <title>Description of Hydrogenimonas sp. ISO32.</title>
        <authorList>
            <person name="Mino S."/>
            <person name="Fukazawa S."/>
            <person name="Sawabe T."/>
        </authorList>
    </citation>
    <scope>NUCLEOTIDE SEQUENCE [LARGE SCALE GENOMIC DNA]</scope>
    <source>
        <strain evidence="14 15">ISO32</strain>
    </source>
</reference>
<feature type="binding site" evidence="11">
    <location>
        <position position="561"/>
    </location>
    <ligand>
        <name>Zn(2+)</name>
        <dbReference type="ChEBI" id="CHEBI:29105"/>
    </ligand>
</feature>
<dbReference type="SUPFAM" id="SSF101353">
    <property type="entry name" value="Putative anticodon-binding domain of alanyl-tRNA synthetase (AlaRS)"/>
    <property type="match status" value="1"/>
</dbReference>
<evidence type="ECO:0000256" key="9">
    <source>
        <dbReference type="ARBA" id="ARBA00022917"/>
    </source>
</evidence>
<dbReference type="Gene3D" id="3.30.930.10">
    <property type="entry name" value="Bira Bifunctional Protein, Domain 2"/>
    <property type="match status" value="1"/>
</dbReference>
<dbReference type="Gene3D" id="3.30.54.20">
    <property type="match status" value="1"/>
</dbReference>
<dbReference type="PANTHER" id="PTHR11777:SF9">
    <property type="entry name" value="ALANINE--TRNA LIGASE, CYTOPLASMIC"/>
    <property type="match status" value="1"/>
</dbReference>
<dbReference type="SUPFAM" id="SSF50447">
    <property type="entry name" value="Translation proteins"/>
    <property type="match status" value="1"/>
</dbReference>
<name>A0ABN6WXG2_9BACT</name>
<evidence type="ECO:0000256" key="2">
    <source>
        <dbReference type="ARBA" id="ARBA00022555"/>
    </source>
</evidence>
<keyword evidence="10 11" id="KW-0030">Aminoacyl-tRNA synthetase</keyword>
<dbReference type="SUPFAM" id="SSF55681">
    <property type="entry name" value="Class II aaRS and biotin synthetases"/>
    <property type="match status" value="1"/>
</dbReference>
<sequence>MDIRQAFLDFFASKGHKIYESAPLVPEDATLLFTNAGMVPFKSVFTGEVPAPNPPRAASCQTCIRAGGKHNDLENVGHTARHHTFFEMLGNFSFGDYFKEDAIAYAWEFVTEVLELPVEKLWVTVHESDDEAEAIWAKYIARERILRMGDKDNFWQMGDTGPCGPCSEIFFDQGEEHFHGPEDYMGGDGDRFLEIWNLVFMQYERDKEGNLTPLPKPSIDTGMGLERVVAVKEGKLSNYDTELFMPIIREVEKMVGKPYVYADGASYRVIADHLRSTTFLLAQGVNFSNEGRGYVLRRILRRAVRHGYMLGLREPFMFKLVDTLVKIMGDHYTYLKDKQETVKQLMQLEEERFFATIAAGIELFEKELEKTKKLFSGAVAFKLYDTYGFPLDLTQDMLKDKGLEVDIAEFERLMQEQRERAKAAWKGSGDAKVEGDFKALIEAFGKNTFVGYDNLTAESKVLAVLNDGFARVKCLEPGQKGWVMLDITPFYAESGGQTGDAGALRTMEEGEMVAEVLDTKKFFDLNLSEIKAARKICENDLVEAAVDTTRHEIAKHHSATHLLHSALREILGEHVSQAGSLVEADRLRFDFSHPKALSAEEIAAVEQWVNDKIERGIAGETEEMSIEDAKAKGAMALFGEKYGDKVRVVSFGESSIELCGGTHVHNTAEIGMFLITKESGVSAGIRRIEAVCGHAAYELVKRMRGTLTTIERELKAKDPMQGIEKLKSQVKQLKQELVEAQKSKKSEIKTETIGDVTVVVDEVEGGDIKAMIDDLKNAHDRVAVMLFQKKGDKVLIAAGQKNTAVKAGAWVKQIAPVLGGGGGGRDDFAQAGGKDPSKIGEAKEKALAYLQENL</sequence>
<evidence type="ECO:0000259" key="13">
    <source>
        <dbReference type="PROSITE" id="PS50860"/>
    </source>
</evidence>
<keyword evidence="15" id="KW-1185">Reference proteome</keyword>
<dbReference type="PANTHER" id="PTHR11777">
    <property type="entry name" value="ALANYL-TRNA SYNTHETASE"/>
    <property type="match status" value="1"/>
</dbReference>
<dbReference type="Pfam" id="PF02272">
    <property type="entry name" value="DHHA1"/>
    <property type="match status" value="1"/>
</dbReference>
<dbReference type="EC" id="6.1.1.7" evidence="11"/>
<keyword evidence="5 11" id="KW-0547">Nucleotide-binding</keyword>
<dbReference type="SMART" id="SM00863">
    <property type="entry name" value="tRNA_SAD"/>
    <property type="match status" value="1"/>
</dbReference>
<dbReference type="InterPro" id="IPR003156">
    <property type="entry name" value="DHHA1_dom"/>
</dbReference>
<evidence type="ECO:0000256" key="12">
    <source>
        <dbReference type="SAM" id="Coils"/>
    </source>
</evidence>
<feature type="domain" description="Alanyl-transfer RNA synthetases family profile" evidence="13">
    <location>
        <begin position="1"/>
        <end position="702"/>
    </location>
</feature>
<dbReference type="InterPro" id="IPR023033">
    <property type="entry name" value="Ala_tRNA_ligase_euk/bac"/>
</dbReference>
<dbReference type="Gene3D" id="3.30.980.10">
    <property type="entry name" value="Threonyl-trna Synthetase, Chain A, domain 2"/>
    <property type="match status" value="1"/>
</dbReference>
<comment type="cofactor">
    <cofactor evidence="11">
        <name>Zn(2+)</name>
        <dbReference type="ChEBI" id="CHEBI:29105"/>
    </cofactor>
    <text evidence="11">Binds 1 zinc ion per subunit.</text>
</comment>
<dbReference type="InterPro" id="IPR018165">
    <property type="entry name" value="Ala-tRNA-synth_IIc_core"/>
</dbReference>
<dbReference type="Gene3D" id="2.40.30.130">
    <property type="match status" value="1"/>
</dbReference>
<evidence type="ECO:0000256" key="8">
    <source>
        <dbReference type="ARBA" id="ARBA00022884"/>
    </source>
</evidence>
<evidence type="ECO:0000313" key="14">
    <source>
        <dbReference type="EMBL" id="BDY13328.1"/>
    </source>
</evidence>
<proteinExistence type="inferred from homology"/>
<dbReference type="PRINTS" id="PR00980">
    <property type="entry name" value="TRNASYNTHALA"/>
</dbReference>
<dbReference type="Proteomes" id="UP001321445">
    <property type="component" value="Chromosome"/>
</dbReference>
<dbReference type="CDD" id="cd00673">
    <property type="entry name" value="AlaRS_core"/>
    <property type="match status" value="1"/>
</dbReference>
<keyword evidence="12" id="KW-0175">Coiled coil</keyword>
<keyword evidence="3 11" id="KW-0436">Ligase</keyword>
<evidence type="ECO:0000256" key="7">
    <source>
        <dbReference type="ARBA" id="ARBA00022840"/>
    </source>
</evidence>